<evidence type="ECO:0000313" key="8">
    <source>
        <dbReference type="EMBL" id="PLW51526.1"/>
    </source>
</evidence>
<dbReference type="EMBL" id="PGCI01000005">
    <property type="protein sequence ID" value="PLW51526.1"/>
    <property type="molecule type" value="Genomic_DNA"/>
</dbReference>
<keyword evidence="4" id="KW-0862">Zinc</keyword>
<dbReference type="InterPro" id="IPR012337">
    <property type="entry name" value="RNaseH-like_sf"/>
</dbReference>
<accession>A0A2N5RUK8</accession>
<dbReference type="SUPFAM" id="SSF53098">
    <property type="entry name" value="Ribonuclease H-like"/>
    <property type="match status" value="1"/>
</dbReference>
<evidence type="ECO:0000256" key="1">
    <source>
        <dbReference type="ARBA" id="ARBA00004123"/>
    </source>
</evidence>
<evidence type="ECO:0000313" key="7">
    <source>
        <dbReference type="EMBL" id="PLW04661.1"/>
    </source>
</evidence>
<evidence type="ECO:0000313" key="9">
    <source>
        <dbReference type="Proteomes" id="UP000235388"/>
    </source>
</evidence>
<keyword evidence="5" id="KW-0539">Nucleus</keyword>
<feature type="region of interest" description="Disordered" evidence="6">
    <location>
        <begin position="197"/>
        <end position="224"/>
    </location>
</feature>
<evidence type="ECO:0000313" key="10">
    <source>
        <dbReference type="Proteomes" id="UP000235392"/>
    </source>
</evidence>
<dbReference type="Proteomes" id="UP000235388">
    <property type="component" value="Unassembled WGS sequence"/>
</dbReference>
<sequence>MTRLQRFVNDCRTSSTGSPTSAHFHVQCIAHVINLVVKDGIKVVGKAVEQLCNSVHYIHGSSGQIDAFEKALERVGINVNKKHPTKDVPTRWNSIYLMIEAALPCKLAFEELTMVDKKFEDCPSEAQWEELASMKEFLEPFFKATMVLSASQYPTINYAYRAMTSIQKQLSMSNPLISQIPQLVDITAKGVVSVTTPRGNVGQRRPMLHRSPRPILCRPGPPIH</sequence>
<protein>
    <recommendedName>
        <fullName evidence="11">hAT-like transposase RNase-H fold domain-containing protein</fullName>
    </recommendedName>
</protein>
<dbReference type="PANTHER" id="PTHR46481">
    <property type="entry name" value="ZINC FINGER BED DOMAIN-CONTAINING PROTEIN 4"/>
    <property type="match status" value="1"/>
</dbReference>
<dbReference type="GO" id="GO:0008270">
    <property type="term" value="F:zinc ion binding"/>
    <property type="evidence" value="ECO:0007669"/>
    <property type="project" value="UniProtKB-KW"/>
</dbReference>
<reference evidence="9 10" key="1">
    <citation type="submission" date="2017-11" db="EMBL/GenBank/DDBJ databases">
        <title>De novo assembly and phasing of dikaryotic genomes from two isolates of Puccinia coronata f. sp. avenae, the causal agent of oat crown rust.</title>
        <authorList>
            <person name="Miller M.E."/>
            <person name="Zhang Y."/>
            <person name="Omidvar V."/>
            <person name="Sperschneider J."/>
            <person name="Schwessinger B."/>
            <person name="Raley C."/>
            <person name="Palmer J.M."/>
            <person name="Garnica D."/>
            <person name="Upadhyaya N."/>
            <person name="Rathjen J."/>
            <person name="Taylor J.M."/>
            <person name="Park R.F."/>
            <person name="Dodds P.N."/>
            <person name="Hirsch C.D."/>
            <person name="Kianian S.F."/>
            <person name="Figueroa M."/>
        </authorList>
    </citation>
    <scope>NUCLEOTIDE SEQUENCE [LARGE SCALE GENOMIC DNA]</scope>
    <source>
        <strain evidence="7">12NC29</strain>
        <strain evidence="8">12SD80</strain>
    </source>
</reference>
<evidence type="ECO:0000256" key="6">
    <source>
        <dbReference type="SAM" id="MobiDB-lite"/>
    </source>
</evidence>
<organism evidence="7 9">
    <name type="scientific">Puccinia coronata f. sp. avenae</name>
    <dbReference type="NCBI Taxonomy" id="200324"/>
    <lineage>
        <taxon>Eukaryota</taxon>
        <taxon>Fungi</taxon>
        <taxon>Dikarya</taxon>
        <taxon>Basidiomycota</taxon>
        <taxon>Pucciniomycotina</taxon>
        <taxon>Pucciniomycetes</taxon>
        <taxon>Pucciniales</taxon>
        <taxon>Pucciniaceae</taxon>
        <taxon>Puccinia</taxon>
    </lineage>
</organism>
<dbReference type="AlphaFoldDB" id="A0A2N5RUK8"/>
<evidence type="ECO:0000256" key="3">
    <source>
        <dbReference type="ARBA" id="ARBA00022771"/>
    </source>
</evidence>
<dbReference type="GO" id="GO:0005634">
    <property type="term" value="C:nucleus"/>
    <property type="evidence" value="ECO:0007669"/>
    <property type="project" value="UniProtKB-SubCell"/>
</dbReference>
<keyword evidence="3" id="KW-0863">Zinc-finger</keyword>
<gene>
    <name evidence="7" type="ORF">PCANC_28942</name>
    <name evidence="8" type="ORF">PCASD_00291</name>
</gene>
<dbReference type="InterPro" id="IPR052035">
    <property type="entry name" value="ZnF_BED_domain_contain"/>
</dbReference>
<dbReference type="PANTHER" id="PTHR46481:SF10">
    <property type="entry name" value="ZINC FINGER BED DOMAIN-CONTAINING PROTEIN 39"/>
    <property type="match status" value="1"/>
</dbReference>
<dbReference type="Proteomes" id="UP000235392">
    <property type="component" value="Unassembled WGS sequence"/>
</dbReference>
<evidence type="ECO:0000256" key="4">
    <source>
        <dbReference type="ARBA" id="ARBA00022833"/>
    </source>
</evidence>
<name>A0A2N5RUK8_9BASI</name>
<keyword evidence="9" id="KW-1185">Reference proteome</keyword>
<proteinExistence type="predicted"/>
<dbReference type="STRING" id="200324.A0A2N5RUK8"/>
<dbReference type="OrthoDB" id="2445000at2759"/>
<evidence type="ECO:0000256" key="5">
    <source>
        <dbReference type="ARBA" id="ARBA00023242"/>
    </source>
</evidence>
<comment type="caution">
    <text evidence="7">The sequence shown here is derived from an EMBL/GenBank/DDBJ whole genome shotgun (WGS) entry which is preliminary data.</text>
</comment>
<evidence type="ECO:0000256" key="2">
    <source>
        <dbReference type="ARBA" id="ARBA00022723"/>
    </source>
</evidence>
<comment type="subcellular location">
    <subcellularLocation>
        <location evidence="1">Nucleus</location>
    </subcellularLocation>
</comment>
<dbReference type="EMBL" id="PGCJ01001591">
    <property type="protein sequence ID" value="PLW04661.1"/>
    <property type="molecule type" value="Genomic_DNA"/>
</dbReference>
<evidence type="ECO:0008006" key="11">
    <source>
        <dbReference type="Google" id="ProtNLM"/>
    </source>
</evidence>
<keyword evidence="2" id="KW-0479">Metal-binding</keyword>